<feature type="region of interest" description="Disordered" evidence="14">
    <location>
        <begin position="849"/>
        <end position="890"/>
    </location>
</feature>
<proteinExistence type="inferred from homology"/>
<evidence type="ECO:0000313" key="17">
    <source>
        <dbReference type="Proteomes" id="UP000504608"/>
    </source>
</evidence>
<feature type="transmembrane region" description="Helical" evidence="15">
    <location>
        <begin position="793"/>
        <end position="816"/>
    </location>
</feature>
<evidence type="ECO:0000256" key="9">
    <source>
        <dbReference type="ARBA" id="ARBA00023170"/>
    </source>
</evidence>
<dbReference type="SUPFAM" id="SSF53822">
    <property type="entry name" value="Periplasmic binding protein-like I"/>
    <property type="match status" value="1"/>
</dbReference>
<protein>
    <recommendedName>
        <fullName evidence="13">Glutamate receptor</fullName>
    </recommendedName>
</protein>
<evidence type="ECO:0000256" key="15">
    <source>
        <dbReference type="SAM" id="Phobius"/>
    </source>
</evidence>
<keyword evidence="6 15" id="KW-1133">Transmembrane helix</keyword>
<dbReference type="FunFam" id="3.40.190.10:FF:000054">
    <property type="entry name" value="Glutamate receptor"/>
    <property type="match status" value="1"/>
</dbReference>
<dbReference type="InterPro" id="IPR019594">
    <property type="entry name" value="Glu/Gly-bd"/>
</dbReference>
<dbReference type="SUPFAM" id="SSF53850">
    <property type="entry name" value="Periplasmic binding protein-like II"/>
    <property type="match status" value="1"/>
</dbReference>
<accession>A0A6J1JMH2</accession>
<keyword evidence="7 13" id="KW-0406">Ion transport</keyword>
<dbReference type="FunFam" id="3.40.50.2300:FF:000081">
    <property type="entry name" value="Glutamate receptor"/>
    <property type="match status" value="1"/>
</dbReference>
<keyword evidence="10" id="KW-0325">Glycoprotein</keyword>
<dbReference type="RefSeq" id="XP_022988508.1">
    <property type="nucleotide sequence ID" value="XM_023132740.1"/>
</dbReference>
<dbReference type="Pfam" id="PF01094">
    <property type="entry name" value="ANF_receptor"/>
    <property type="match status" value="1"/>
</dbReference>
<keyword evidence="9 13" id="KW-0675">Receptor</keyword>
<name>A0A6J1JMH2_CUCMA</name>
<dbReference type="Pfam" id="PF00060">
    <property type="entry name" value="Lig_chan"/>
    <property type="match status" value="1"/>
</dbReference>
<dbReference type="AlphaFoldDB" id="A0A6J1JMH2"/>
<evidence type="ECO:0000256" key="14">
    <source>
        <dbReference type="SAM" id="MobiDB-lite"/>
    </source>
</evidence>
<dbReference type="KEGG" id="cmax:111485729"/>
<dbReference type="InterPro" id="IPR028082">
    <property type="entry name" value="Peripla_BP_I"/>
</dbReference>
<evidence type="ECO:0000256" key="8">
    <source>
        <dbReference type="ARBA" id="ARBA00023136"/>
    </source>
</evidence>
<evidence type="ECO:0000256" key="10">
    <source>
        <dbReference type="ARBA" id="ARBA00023180"/>
    </source>
</evidence>
<feature type="domain" description="Ionotropic glutamate receptor C-terminal" evidence="16">
    <location>
        <begin position="431"/>
        <end position="778"/>
    </location>
</feature>
<dbReference type="InterPro" id="IPR015683">
    <property type="entry name" value="Ionotropic_Glu_rcpt"/>
</dbReference>
<comment type="function">
    <text evidence="13">Glutamate-gated receptor that probably acts as non-selective cation channel.</text>
</comment>
<dbReference type="GO" id="GO:0016020">
    <property type="term" value="C:membrane"/>
    <property type="evidence" value="ECO:0007669"/>
    <property type="project" value="UniProtKB-SubCell"/>
</dbReference>
<keyword evidence="4 15" id="KW-0812">Transmembrane</keyword>
<dbReference type="InterPro" id="IPR001320">
    <property type="entry name" value="Iontro_rcpt_C"/>
</dbReference>
<dbReference type="CDD" id="cd19990">
    <property type="entry name" value="PBP1_GABAb_receptor_plant"/>
    <property type="match status" value="1"/>
</dbReference>
<keyword evidence="3 13" id="KW-0813">Transport</keyword>
<keyword evidence="8 13" id="KW-0472">Membrane</keyword>
<comment type="similarity">
    <text evidence="2 13">Belongs to the glutamate-gated ion channel (TC 1.A.10.1) family.</text>
</comment>
<evidence type="ECO:0000256" key="13">
    <source>
        <dbReference type="PIRNR" id="PIRNR037090"/>
    </source>
</evidence>
<dbReference type="PIRSF" id="PIRSF037090">
    <property type="entry name" value="Iontro_Glu-like_rcpt_pln"/>
    <property type="match status" value="1"/>
</dbReference>
<evidence type="ECO:0000256" key="4">
    <source>
        <dbReference type="ARBA" id="ARBA00022692"/>
    </source>
</evidence>
<evidence type="ECO:0000313" key="18">
    <source>
        <dbReference type="RefSeq" id="XP_022988508.1"/>
    </source>
</evidence>
<dbReference type="InterPro" id="IPR044440">
    <property type="entry name" value="GABAb_receptor_plant_PBP1"/>
</dbReference>
<dbReference type="GeneID" id="111485729"/>
<evidence type="ECO:0000256" key="12">
    <source>
        <dbReference type="ARBA" id="ARBA00023303"/>
    </source>
</evidence>
<evidence type="ECO:0000256" key="7">
    <source>
        <dbReference type="ARBA" id="ARBA00023065"/>
    </source>
</evidence>
<dbReference type="FunFam" id="1.10.287.70:FF:000037">
    <property type="entry name" value="Glutamate receptor"/>
    <property type="match status" value="1"/>
</dbReference>
<reference evidence="18" key="1">
    <citation type="submission" date="2025-08" db="UniProtKB">
        <authorList>
            <consortium name="RefSeq"/>
        </authorList>
    </citation>
    <scope>IDENTIFICATION</scope>
    <source>
        <tissue evidence="18">Young leaves</tissue>
    </source>
</reference>
<evidence type="ECO:0000256" key="6">
    <source>
        <dbReference type="ARBA" id="ARBA00022989"/>
    </source>
</evidence>
<dbReference type="CDD" id="cd13686">
    <property type="entry name" value="GluR_Plant"/>
    <property type="match status" value="1"/>
</dbReference>
<sequence>MGTGKKWGGGSCIAAWFVWAVLCWIGGEGVKLGVLLDPNSTVGKLCNASIQLALSDFYTANPQYKTRIIPIFENAGDIVGVASAASELLREGVDVIIGAQTSEKAMYLAEFGGKYEIPIISLEGTSPSLSPKHNPYFIRAGQSDSAQVGAISAIVQLYGWREIVAIYEDTEYGRGIIPDLADALQENGTRLFERRGIPWRASGREIREELRRVMNLRRRIRVFLLHMTASLGSRVLIEAKEEGMMSDGYAWIVTDGISSLLDPITDPQALDAMQGIVGVRPYIPQTKKLQQFQATFNQQLPLPLASLNLFAVQAYDTMWALGTAVEKLNATISATATATDRRAMRVSLRDAIRNTKIEGISGVFNLVDGELNPPTFEVFNLVGEKERIIGYWSQKGGGGVRPEVAISNSKNQLKRPIWPGPTAEQPKMKLRIGIPIKGFPEFVNTNIKEPQKSSGFCIDVFRLAIEVPHMNIDYEFVPFVDKIGKSKGSYDELLSQIEAQKVDAIVGDITIVANRSEFVDFTQPYSESGVSMLVSVTSDKKEHMWIFMKPFTRDLWLLSFLSFVFTGFVVWLLECRVNTDFGRGPAQQQIGLIFWFSFSTLVFAHRERILNNLSRFLLIIWVFVVLILTQSYTANLSSMLTAQRLHPSFVDVEEIREKGYFVGFQNGSFVKDFLHTRLGFDETKLIACGSPDEFKIALNKGSFNGGVAAIFDEIPYIKVFLRKYSSGYQTVGPIYRTGGLGFAFPKGSPLVADFSRAILNVTQDQDQMLKIEQKYFSNKTAPNPDPNDLPLDVYRFGGLFIITAVATWSSLLIYLAQFLITRWPDSGSVQSPLTSKFVEMGKLFCQEHFHSSSPQTSQPRVHAVPETAEETTTPQTVPDHNVDSMNTVAK</sequence>
<keyword evidence="12 13" id="KW-0407">Ion channel</keyword>
<dbReference type="OrthoDB" id="5984008at2759"/>
<dbReference type="InterPro" id="IPR017103">
    <property type="entry name" value="Iontropic_Glu_rcpt_pln"/>
</dbReference>
<keyword evidence="17" id="KW-1185">Reference proteome</keyword>
<feature type="transmembrane region" description="Helical" evidence="15">
    <location>
        <begin position="555"/>
        <end position="573"/>
    </location>
</feature>
<dbReference type="Proteomes" id="UP000504608">
    <property type="component" value="Unplaced"/>
</dbReference>
<evidence type="ECO:0000256" key="11">
    <source>
        <dbReference type="ARBA" id="ARBA00023286"/>
    </source>
</evidence>
<gene>
    <name evidence="18" type="primary">LOC111485729</name>
</gene>
<evidence type="ECO:0000259" key="16">
    <source>
        <dbReference type="SMART" id="SM00079"/>
    </source>
</evidence>
<dbReference type="GO" id="GO:0015276">
    <property type="term" value="F:ligand-gated monoatomic ion channel activity"/>
    <property type="evidence" value="ECO:0007669"/>
    <property type="project" value="InterPro"/>
</dbReference>
<keyword evidence="5" id="KW-0732">Signal</keyword>
<organism evidence="17 18">
    <name type="scientific">Cucurbita maxima</name>
    <name type="common">Pumpkin</name>
    <name type="synonym">Winter squash</name>
    <dbReference type="NCBI Taxonomy" id="3661"/>
    <lineage>
        <taxon>Eukaryota</taxon>
        <taxon>Viridiplantae</taxon>
        <taxon>Streptophyta</taxon>
        <taxon>Embryophyta</taxon>
        <taxon>Tracheophyta</taxon>
        <taxon>Spermatophyta</taxon>
        <taxon>Magnoliopsida</taxon>
        <taxon>eudicotyledons</taxon>
        <taxon>Gunneridae</taxon>
        <taxon>Pentapetalae</taxon>
        <taxon>rosids</taxon>
        <taxon>fabids</taxon>
        <taxon>Cucurbitales</taxon>
        <taxon>Cucurbitaceae</taxon>
        <taxon>Cucurbiteae</taxon>
        <taxon>Cucurbita</taxon>
    </lineage>
</organism>
<keyword evidence="11 13" id="KW-1071">Ligand-gated ion channel</keyword>
<evidence type="ECO:0000256" key="3">
    <source>
        <dbReference type="ARBA" id="ARBA00022448"/>
    </source>
</evidence>
<dbReference type="PANTHER" id="PTHR18966">
    <property type="entry name" value="IONOTROPIC GLUTAMATE RECEPTOR"/>
    <property type="match status" value="1"/>
</dbReference>
<dbReference type="InterPro" id="IPR001828">
    <property type="entry name" value="ANF_lig-bd_rcpt"/>
</dbReference>
<feature type="transmembrane region" description="Helical" evidence="15">
    <location>
        <begin position="6"/>
        <end position="25"/>
    </location>
</feature>
<feature type="compositionally biased region" description="Low complexity" evidence="14">
    <location>
        <begin position="864"/>
        <end position="878"/>
    </location>
</feature>
<evidence type="ECO:0000256" key="2">
    <source>
        <dbReference type="ARBA" id="ARBA00008685"/>
    </source>
</evidence>
<dbReference type="SMART" id="SM00079">
    <property type="entry name" value="PBPe"/>
    <property type="match status" value="1"/>
</dbReference>
<feature type="transmembrane region" description="Helical" evidence="15">
    <location>
        <begin position="616"/>
        <end position="634"/>
    </location>
</feature>
<dbReference type="Pfam" id="PF10613">
    <property type="entry name" value="Lig_chan-Glu_bd"/>
    <property type="match status" value="1"/>
</dbReference>
<comment type="subcellular location">
    <subcellularLocation>
        <location evidence="1">Membrane</location>
        <topology evidence="1">Multi-pass membrane protein</topology>
    </subcellularLocation>
</comment>
<evidence type="ECO:0000256" key="5">
    <source>
        <dbReference type="ARBA" id="ARBA00022729"/>
    </source>
</evidence>
<dbReference type="Gene3D" id="1.10.287.70">
    <property type="match status" value="1"/>
</dbReference>
<dbReference type="Gene3D" id="3.40.50.2300">
    <property type="match status" value="2"/>
</dbReference>
<dbReference type="Gene3D" id="3.40.190.10">
    <property type="entry name" value="Periplasmic binding protein-like II"/>
    <property type="match status" value="2"/>
</dbReference>
<evidence type="ECO:0000256" key="1">
    <source>
        <dbReference type="ARBA" id="ARBA00004141"/>
    </source>
</evidence>